<evidence type="ECO:0000256" key="1">
    <source>
        <dbReference type="ARBA" id="ARBA00004123"/>
    </source>
</evidence>
<dbReference type="InterPro" id="IPR042536">
    <property type="entry name" value="TFIIIC_tauA_Sfc1"/>
</dbReference>
<feature type="domain" description="Transcription factor IIIC subunit 5 HTH" evidence="6">
    <location>
        <begin position="185"/>
        <end position="340"/>
    </location>
</feature>
<evidence type="ECO:0000259" key="7">
    <source>
        <dbReference type="Pfam" id="PF17682"/>
    </source>
</evidence>
<feature type="region of interest" description="Disordered" evidence="5">
    <location>
        <begin position="496"/>
        <end position="521"/>
    </location>
</feature>
<evidence type="ECO:0000313" key="8">
    <source>
        <dbReference type="EMBL" id="CAI9113868.1"/>
    </source>
</evidence>
<name>A0AAV1E4L1_OLDCO</name>
<dbReference type="Gene3D" id="3.30.200.160">
    <property type="entry name" value="TFIIIC, subcomplex tauA, subunit Sfc1, barrel domain"/>
    <property type="match status" value="1"/>
</dbReference>
<feature type="region of interest" description="Disordered" evidence="5">
    <location>
        <begin position="539"/>
        <end position="572"/>
    </location>
</feature>
<dbReference type="Pfam" id="PF17682">
    <property type="entry name" value="Tau95_N"/>
    <property type="match status" value="1"/>
</dbReference>
<dbReference type="InterPro" id="IPR040454">
    <property type="entry name" value="TF_IIIC_Tfc1/Sfc1"/>
</dbReference>
<keyword evidence="2" id="KW-0238">DNA-binding</keyword>
<dbReference type="EMBL" id="OX459124">
    <property type="protein sequence ID" value="CAI9113868.1"/>
    <property type="molecule type" value="Genomic_DNA"/>
</dbReference>
<proteinExistence type="predicted"/>
<keyword evidence="3" id="KW-0804">Transcription</keyword>
<reference evidence="8" key="1">
    <citation type="submission" date="2023-03" db="EMBL/GenBank/DDBJ databases">
        <authorList>
            <person name="Julca I."/>
        </authorList>
    </citation>
    <scope>NUCLEOTIDE SEQUENCE</scope>
</reference>
<dbReference type="GO" id="GO:0006384">
    <property type="term" value="P:transcription initiation at RNA polymerase III promoter"/>
    <property type="evidence" value="ECO:0007669"/>
    <property type="project" value="InterPro"/>
</dbReference>
<feature type="domain" description="Transcription factor IIIC subunit Tfc1/Sfc1 triple barrel" evidence="7">
    <location>
        <begin position="21"/>
        <end position="151"/>
    </location>
</feature>
<keyword evidence="9" id="KW-1185">Reference proteome</keyword>
<dbReference type="GO" id="GO:0000127">
    <property type="term" value="C:transcription factor TFIIIC complex"/>
    <property type="evidence" value="ECO:0007669"/>
    <property type="project" value="InterPro"/>
</dbReference>
<evidence type="ECO:0000256" key="4">
    <source>
        <dbReference type="ARBA" id="ARBA00023242"/>
    </source>
</evidence>
<dbReference type="InterPro" id="IPR041499">
    <property type="entry name" value="Tfc1/Sfc1_N"/>
</dbReference>
<dbReference type="PANTHER" id="PTHR13230:SF5">
    <property type="entry name" value="GENERAL TRANSCRIPTION FACTOR 3C POLYPEPTIDE 5"/>
    <property type="match status" value="1"/>
</dbReference>
<dbReference type="GO" id="GO:0001002">
    <property type="term" value="F:RNA polymerase III type 1 promoter sequence-specific DNA binding"/>
    <property type="evidence" value="ECO:0007669"/>
    <property type="project" value="TreeGrafter"/>
</dbReference>
<organism evidence="8 9">
    <name type="scientific">Oldenlandia corymbosa var. corymbosa</name>
    <dbReference type="NCBI Taxonomy" id="529605"/>
    <lineage>
        <taxon>Eukaryota</taxon>
        <taxon>Viridiplantae</taxon>
        <taxon>Streptophyta</taxon>
        <taxon>Embryophyta</taxon>
        <taxon>Tracheophyta</taxon>
        <taxon>Spermatophyta</taxon>
        <taxon>Magnoliopsida</taxon>
        <taxon>eudicotyledons</taxon>
        <taxon>Gunneridae</taxon>
        <taxon>Pentapetalae</taxon>
        <taxon>asterids</taxon>
        <taxon>lamiids</taxon>
        <taxon>Gentianales</taxon>
        <taxon>Rubiaceae</taxon>
        <taxon>Rubioideae</taxon>
        <taxon>Spermacoceae</taxon>
        <taxon>Hedyotis-Oldenlandia complex</taxon>
        <taxon>Oldenlandia</taxon>
    </lineage>
</organism>
<sequence length="572" mass="65293">MGIIKDGTISGNLPSNNMAFAIHYPAYPSSLDRAIETLGGTEAIAKVRSSDLNKLELHFRPEDPYSHPAFGKLYACNNFLLKISKKKVRNAHNGDNGGISQSIGGAEHENISSPDALQYKKTEEDQEHLVADLVAHMRDAYRFTGMVDYQHVVAVHANAARQKKRNWTDYEKDGLMDVDQEDLMILIPPLFSLKDIPGKVVLKPCASNSLRRRNVAVGQHRWERAIEPSLALDFGIKDILVMLVPKKVNWERYIPENSEQWQWQKAVCELFEERPIWIKDSLSERLLDKGLEFGGNMLRRLLFRAAYYFSNGPFLRFWIRKGYDPRKDPESRIYQKTDFRVPPPLRSYCEANTASGLKQRWEDICAFRTFPLKCQTALQLFELADDYIQQEIRKPASLSECSCATGWFPLHVLHSLRLCVAVRFLSVYPKAGAEPFLKTASARFERSKISHMFPKNSKVTEDMEQANKEVMEDQDMESNDDEDDEDDEIEDDNIEEVLDPEQIGPLAGNLSPPDLSYTDHGNMSRNYLQELFGSFPLNATGENEVPAANNSDGEYEIYEQYSDGNYSDGDEY</sequence>
<protein>
    <submittedName>
        <fullName evidence="8">OLC1v1014559C1</fullName>
    </submittedName>
</protein>
<dbReference type="AlphaFoldDB" id="A0AAV1E4L1"/>
<keyword evidence="4" id="KW-0539">Nucleus</keyword>
<dbReference type="PANTHER" id="PTHR13230">
    <property type="entry name" value="GENERAL TRANSCRIPTION FACTOR IIIC, POLYPEPTIDE 5"/>
    <property type="match status" value="1"/>
</dbReference>
<comment type="subcellular location">
    <subcellularLocation>
        <location evidence="1">Nucleus</location>
    </subcellularLocation>
</comment>
<evidence type="ECO:0000256" key="2">
    <source>
        <dbReference type="ARBA" id="ARBA00023125"/>
    </source>
</evidence>
<dbReference type="GO" id="GO:0005634">
    <property type="term" value="C:nucleus"/>
    <property type="evidence" value="ECO:0007669"/>
    <property type="project" value="UniProtKB-SubCell"/>
</dbReference>
<dbReference type="Pfam" id="PF09734">
    <property type="entry name" value="Tau95"/>
    <property type="match status" value="1"/>
</dbReference>
<accession>A0AAV1E4L1</accession>
<evidence type="ECO:0000313" key="9">
    <source>
        <dbReference type="Proteomes" id="UP001161247"/>
    </source>
</evidence>
<dbReference type="InterPro" id="IPR019136">
    <property type="entry name" value="TF_IIIC_su-5_HTH"/>
</dbReference>
<dbReference type="Proteomes" id="UP001161247">
    <property type="component" value="Chromosome 7"/>
</dbReference>
<evidence type="ECO:0000256" key="5">
    <source>
        <dbReference type="SAM" id="MobiDB-lite"/>
    </source>
</evidence>
<evidence type="ECO:0000256" key="3">
    <source>
        <dbReference type="ARBA" id="ARBA00023163"/>
    </source>
</evidence>
<dbReference type="GO" id="GO:0001003">
    <property type="term" value="F:RNA polymerase III type 2 promoter sequence-specific DNA binding"/>
    <property type="evidence" value="ECO:0007669"/>
    <property type="project" value="TreeGrafter"/>
</dbReference>
<gene>
    <name evidence="8" type="ORF">OLC1_LOCUS20786</name>
</gene>
<evidence type="ECO:0000259" key="6">
    <source>
        <dbReference type="Pfam" id="PF09734"/>
    </source>
</evidence>